<evidence type="ECO:0000313" key="7">
    <source>
        <dbReference type="EMBL" id="PHK97754.1"/>
    </source>
</evidence>
<sequence>MDSPPTSTSRLPPRHPRPRRKSRYPNDAMPMLYLILLVLLTATPLRGQELPPVLTEEEFLARVANHHPLAVRADLQRDRARALLQEARGGFDPKLYGDLAQKYYRGTRYYSVAEGGLKVPTWFGVELNAAYERNEGYYLNPENTVPENGLFAAGLTLPLGQGLMFDQRRAELQRARIYQQATAAERLVQLNELLYEAGSRYWEWAGAQGAVEVYTEAVELARARYAAVVNSAALGDRPAIDTLEAQILVQNRLLGLESARLEAANAAAALNAFLWLDGVIPLELEADTRPLDPASVVVAPPEPLPPGTENPALLRTRLKVDELEVDERLQREQLKPRLDLKYNALLAGGVDRPLESFSTRDYKWGLTFSQSLLLRKERGKLALTRIKLSETQLELSDKAAQLSVKLAQADNEARVTVAQYELARRNASDYARLLDGERDLFRAGESSLFLVNSREVSFIDASLKQLELMVKHRKARLARRFAAGLTLPVVEGGTLPSE</sequence>
<comment type="caution">
    <text evidence="7">The sequence shown here is derived from an EMBL/GenBank/DDBJ whole genome shotgun (WGS) entry which is preliminary data.</text>
</comment>
<feature type="compositionally biased region" description="Basic residues" evidence="6">
    <location>
        <begin position="12"/>
        <end position="23"/>
    </location>
</feature>
<dbReference type="SUPFAM" id="SSF56954">
    <property type="entry name" value="Outer membrane efflux proteins (OEP)"/>
    <property type="match status" value="1"/>
</dbReference>
<dbReference type="AlphaFoldDB" id="A0A2G0CCQ1"/>
<evidence type="ECO:0000313" key="8">
    <source>
        <dbReference type="Proteomes" id="UP000226437"/>
    </source>
</evidence>
<evidence type="ECO:0000256" key="6">
    <source>
        <dbReference type="SAM" id="MobiDB-lite"/>
    </source>
</evidence>
<dbReference type="EMBL" id="PDLO01000007">
    <property type="protein sequence ID" value="PHK97754.1"/>
    <property type="molecule type" value="Genomic_DNA"/>
</dbReference>
<dbReference type="GO" id="GO:0015562">
    <property type="term" value="F:efflux transmembrane transporter activity"/>
    <property type="evidence" value="ECO:0007669"/>
    <property type="project" value="InterPro"/>
</dbReference>
<dbReference type="GO" id="GO:0009279">
    <property type="term" value="C:cell outer membrane"/>
    <property type="evidence" value="ECO:0007669"/>
    <property type="project" value="UniProtKB-SubCell"/>
</dbReference>
<comment type="subcellular location">
    <subcellularLocation>
        <location evidence="1">Cell outer membrane</location>
    </subcellularLocation>
</comment>
<evidence type="ECO:0000256" key="2">
    <source>
        <dbReference type="ARBA" id="ARBA00022452"/>
    </source>
</evidence>
<keyword evidence="8" id="KW-1185">Reference proteome</keyword>
<keyword evidence="5" id="KW-0998">Cell outer membrane</keyword>
<dbReference type="InterPro" id="IPR051906">
    <property type="entry name" value="TolC-like"/>
</dbReference>
<proteinExistence type="predicted"/>
<evidence type="ECO:0000256" key="3">
    <source>
        <dbReference type="ARBA" id="ARBA00022692"/>
    </source>
</evidence>
<dbReference type="Proteomes" id="UP000226437">
    <property type="component" value="Unassembled WGS sequence"/>
</dbReference>
<organism evidence="7 8">
    <name type="scientific">Neolewinella marina</name>
    <dbReference type="NCBI Taxonomy" id="438751"/>
    <lineage>
        <taxon>Bacteria</taxon>
        <taxon>Pseudomonadati</taxon>
        <taxon>Bacteroidota</taxon>
        <taxon>Saprospiria</taxon>
        <taxon>Saprospirales</taxon>
        <taxon>Lewinellaceae</taxon>
        <taxon>Neolewinella</taxon>
    </lineage>
</organism>
<keyword evidence="4" id="KW-0472">Membrane</keyword>
<dbReference type="GO" id="GO:1990281">
    <property type="term" value="C:efflux pump complex"/>
    <property type="evidence" value="ECO:0007669"/>
    <property type="project" value="TreeGrafter"/>
</dbReference>
<gene>
    <name evidence="7" type="ORF">CGL56_15120</name>
</gene>
<evidence type="ECO:0000256" key="1">
    <source>
        <dbReference type="ARBA" id="ARBA00004442"/>
    </source>
</evidence>
<keyword evidence="2" id="KW-1134">Transmembrane beta strand</keyword>
<dbReference type="PANTHER" id="PTHR30026">
    <property type="entry name" value="OUTER MEMBRANE PROTEIN TOLC"/>
    <property type="match status" value="1"/>
</dbReference>
<dbReference type="GO" id="GO:0015288">
    <property type="term" value="F:porin activity"/>
    <property type="evidence" value="ECO:0007669"/>
    <property type="project" value="TreeGrafter"/>
</dbReference>
<evidence type="ECO:0000256" key="4">
    <source>
        <dbReference type="ARBA" id="ARBA00023136"/>
    </source>
</evidence>
<keyword evidence="3" id="KW-0812">Transmembrane</keyword>
<dbReference type="OrthoDB" id="581172at2"/>
<reference evidence="7 8" key="1">
    <citation type="submission" date="2017-10" db="EMBL/GenBank/DDBJ databases">
        <title>The draft genome sequence of Lewinella marina KCTC 32374.</title>
        <authorList>
            <person name="Wang K."/>
        </authorList>
    </citation>
    <scope>NUCLEOTIDE SEQUENCE [LARGE SCALE GENOMIC DNA]</scope>
    <source>
        <strain evidence="7 8">MKG-38</strain>
    </source>
</reference>
<feature type="compositionally biased region" description="Low complexity" evidence="6">
    <location>
        <begin position="1"/>
        <end position="11"/>
    </location>
</feature>
<accession>A0A2G0CCQ1</accession>
<evidence type="ECO:0000256" key="5">
    <source>
        <dbReference type="ARBA" id="ARBA00023237"/>
    </source>
</evidence>
<dbReference type="PANTHER" id="PTHR30026:SF20">
    <property type="entry name" value="OUTER MEMBRANE PROTEIN TOLC"/>
    <property type="match status" value="1"/>
</dbReference>
<protein>
    <submittedName>
        <fullName evidence="7">Transporter</fullName>
    </submittedName>
</protein>
<feature type="region of interest" description="Disordered" evidence="6">
    <location>
        <begin position="1"/>
        <end position="25"/>
    </location>
</feature>
<name>A0A2G0CCQ1_9BACT</name>
<dbReference type="Gene3D" id="1.20.1600.10">
    <property type="entry name" value="Outer membrane efflux proteins (OEP)"/>
    <property type="match status" value="1"/>
</dbReference>